<name>A0A834Z799_TETSI</name>
<protein>
    <submittedName>
        <fullName evidence="2">Uncharacterized protein</fullName>
    </submittedName>
</protein>
<feature type="region of interest" description="Disordered" evidence="1">
    <location>
        <begin position="1"/>
        <end position="69"/>
    </location>
</feature>
<evidence type="ECO:0000313" key="2">
    <source>
        <dbReference type="EMBL" id="KAF8398556.1"/>
    </source>
</evidence>
<dbReference type="EMBL" id="JABCRI010000011">
    <property type="protein sequence ID" value="KAF8398556.1"/>
    <property type="molecule type" value="Genomic_DNA"/>
</dbReference>
<dbReference type="Proteomes" id="UP000655225">
    <property type="component" value="Unassembled WGS sequence"/>
</dbReference>
<dbReference type="AlphaFoldDB" id="A0A834Z799"/>
<accession>A0A834Z799</accession>
<dbReference type="OrthoDB" id="1928482at2759"/>
<evidence type="ECO:0000313" key="3">
    <source>
        <dbReference type="Proteomes" id="UP000655225"/>
    </source>
</evidence>
<reference evidence="2 3" key="1">
    <citation type="submission" date="2020-04" db="EMBL/GenBank/DDBJ databases">
        <title>Plant Genome Project.</title>
        <authorList>
            <person name="Zhang R.-G."/>
        </authorList>
    </citation>
    <scope>NUCLEOTIDE SEQUENCE [LARGE SCALE GENOMIC DNA]</scope>
    <source>
        <strain evidence="2">YNK0</strain>
        <tissue evidence="2">Leaf</tissue>
    </source>
</reference>
<keyword evidence="3" id="KW-1185">Reference proteome</keyword>
<comment type="caution">
    <text evidence="2">The sequence shown here is derived from an EMBL/GenBank/DDBJ whole genome shotgun (WGS) entry which is preliminary data.</text>
</comment>
<organism evidence="2 3">
    <name type="scientific">Tetracentron sinense</name>
    <name type="common">Spur-leaf</name>
    <dbReference type="NCBI Taxonomy" id="13715"/>
    <lineage>
        <taxon>Eukaryota</taxon>
        <taxon>Viridiplantae</taxon>
        <taxon>Streptophyta</taxon>
        <taxon>Embryophyta</taxon>
        <taxon>Tracheophyta</taxon>
        <taxon>Spermatophyta</taxon>
        <taxon>Magnoliopsida</taxon>
        <taxon>Trochodendrales</taxon>
        <taxon>Trochodendraceae</taxon>
        <taxon>Tetracentron</taxon>
    </lineage>
</organism>
<gene>
    <name evidence="2" type="ORF">HHK36_017487</name>
</gene>
<dbReference type="OMA" id="ECNFPRK"/>
<proteinExistence type="predicted"/>
<sequence length="246" mass="26395">MGSKSNSSKHHYDLSMSKRTRKPSKVDESDPQLVTAISPEREDLPLPTGVDEGTSSPERENYLPSGADEGEVMSDHISLMQMINGDGEGKGEEEVEVVAGEGEGEAKGIGIGIGIAIAGKGEEEVKVATGEAKVMVGEGDIGEVIVGEGEEEGERILLKAVMAGDGEVLKRREGRNMRGGNSLGHHFTEEKQQLQLVIKQQGDGVAEGKKLSGMVSRYVKVLSHLIKVKRDPRLGSRKKPLLQLTM</sequence>
<evidence type="ECO:0000256" key="1">
    <source>
        <dbReference type="SAM" id="MobiDB-lite"/>
    </source>
</evidence>